<feature type="transmembrane region" description="Helical" evidence="1">
    <location>
        <begin position="22"/>
        <end position="48"/>
    </location>
</feature>
<dbReference type="RefSeq" id="WP_377584916.1">
    <property type="nucleotide sequence ID" value="NZ_JBHTKA010000014.1"/>
</dbReference>
<keyword evidence="1" id="KW-0472">Membrane</keyword>
<accession>A0ABW3KA29</accession>
<organism evidence="2 3">
    <name type="scientific">Ohtaekwangia kribbensis</name>
    <dbReference type="NCBI Taxonomy" id="688913"/>
    <lineage>
        <taxon>Bacteria</taxon>
        <taxon>Pseudomonadati</taxon>
        <taxon>Bacteroidota</taxon>
        <taxon>Cytophagia</taxon>
        <taxon>Cytophagales</taxon>
        <taxon>Fulvivirgaceae</taxon>
        <taxon>Ohtaekwangia</taxon>
    </lineage>
</organism>
<keyword evidence="3" id="KW-1185">Reference proteome</keyword>
<dbReference type="Proteomes" id="UP001597112">
    <property type="component" value="Unassembled WGS sequence"/>
</dbReference>
<sequence>MEGRVAGTKDQEVSVAEHVKEFAGYCIYSACTWIASGIAFDILAMLFVQDEIEADTIYDIDCDHLEFASLLCASILSDM</sequence>
<evidence type="ECO:0000313" key="2">
    <source>
        <dbReference type="EMBL" id="MFD1002963.1"/>
    </source>
</evidence>
<proteinExistence type="predicted"/>
<gene>
    <name evidence="2" type="ORF">ACFQ21_26800</name>
</gene>
<keyword evidence="1" id="KW-0812">Transmembrane</keyword>
<reference evidence="3" key="1">
    <citation type="journal article" date="2019" name="Int. J. Syst. Evol. Microbiol.">
        <title>The Global Catalogue of Microorganisms (GCM) 10K type strain sequencing project: providing services to taxonomists for standard genome sequencing and annotation.</title>
        <authorList>
            <consortium name="The Broad Institute Genomics Platform"/>
            <consortium name="The Broad Institute Genome Sequencing Center for Infectious Disease"/>
            <person name="Wu L."/>
            <person name="Ma J."/>
        </authorList>
    </citation>
    <scope>NUCLEOTIDE SEQUENCE [LARGE SCALE GENOMIC DNA]</scope>
    <source>
        <strain evidence="3">CCUG 58938</strain>
    </source>
</reference>
<comment type="caution">
    <text evidence="2">The sequence shown here is derived from an EMBL/GenBank/DDBJ whole genome shotgun (WGS) entry which is preliminary data.</text>
</comment>
<evidence type="ECO:0000313" key="3">
    <source>
        <dbReference type="Proteomes" id="UP001597112"/>
    </source>
</evidence>
<dbReference type="EMBL" id="JBHTKA010000014">
    <property type="protein sequence ID" value="MFD1002963.1"/>
    <property type="molecule type" value="Genomic_DNA"/>
</dbReference>
<name>A0ABW3KA29_9BACT</name>
<keyword evidence="1" id="KW-1133">Transmembrane helix</keyword>
<evidence type="ECO:0000256" key="1">
    <source>
        <dbReference type="SAM" id="Phobius"/>
    </source>
</evidence>
<protein>
    <submittedName>
        <fullName evidence="2">Uncharacterized protein</fullName>
    </submittedName>
</protein>